<evidence type="ECO:0000313" key="5">
    <source>
        <dbReference type="EMBL" id="CAA9403670.1"/>
    </source>
</evidence>
<organism evidence="5">
    <name type="scientific">uncultured Nocardioides sp</name>
    <dbReference type="NCBI Taxonomy" id="198441"/>
    <lineage>
        <taxon>Bacteria</taxon>
        <taxon>Bacillati</taxon>
        <taxon>Actinomycetota</taxon>
        <taxon>Actinomycetes</taxon>
        <taxon>Propionibacteriales</taxon>
        <taxon>Nocardioidaceae</taxon>
        <taxon>Nocardioides</taxon>
        <taxon>environmental samples</taxon>
    </lineage>
</organism>
<dbReference type="InterPro" id="IPR054344">
    <property type="entry name" value="TY-Chap_N"/>
</dbReference>
<sequence>MDAGLERRWDEAMETAWRSFRQRLADRLAGMAEDDALVVAVPGEASDGASPYCQAVVGPGLLRVEAVSNVYLSTELRLDSSQELALRAIGFLEPGHQNCPGETNHWADLGRREADRAAVMMVRALREVYAVLHPVYLDADGLEPRAAEPPPPVGASDEPLRPQGPEDVRAAVDLAVRDLIASAPEWDADGDLTLHTTRGLVWVFVSKAAPRILLQAPLVDDVADESRALMEVNLLNRKEIGLTFSVHEGHVTVRRELDVAALVPAHVRSEIQRLLDGVDDWAADLVARVGGRRMDEVTPRPAPGPQAGAEETRFHAAYAVLRELEKEERGSVDPATMARVFQQDTGLLLKGIRVTEGLVRQWQRRERQYNQAGKQPAAKLARARQRMHRDVR</sequence>
<name>A0A6J4P5X3_9ACTN</name>
<proteinExistence type="predicted"/>
<evidence type="ECO:0000259" key="3">
    <source>
        <dbReference type="Pfam" id="PF22552"/>
    </source>
</evidence>
<evidence type="ECO:0000256" key="1">
    <source>
        <dbReference type="SAM" id="MobiDB-lite"/>
    </source>
</evidence>
<feature type="non-terminal residue" evidence="5">
    <location>
        <position position="392"/>
    </location>
</feature>
<dbReference type="EMBL" id="CADCUP010000158">
    <property type="protein sequence ID" value="CAA9403670.1"/>
    <property type="molecule type" value="Genomic_DNA"/>
</dbReference>
<dbReference type="AlphaFoldDB" id="A0A6J4P5X3"/>
<gene>
    <name evidence="5" type="ORF">AVDCRST_MAG06-2363</name>
</gene>
<feature type="region of interest" description="Disordered" evidence="1">
    <location>
        <begin position="367"/>
        <end position="392"/>
    </location>
</feature>
<accession>A0A6J4P5X3</accession>
<feature type="compositionally biased region" description="Basic residues" evidence="1">
    <location>
        <begin position="381"/>
        <end position="392"/>
    </location>
</feature>
<feature type="region of interest" description="Disordered" evidence="1">
    <location>
        <begin position="142"/>
        <end position="165"/>
    </location>
</feature>
<evidence type="ECO:0000259" key="4">
    <source>
        <dbReference type="Pfam" id="PF22554"/>
    </source>
</evidence>
<feature type="domain" description="TY-Chap N-terminal" evidence="3">
    <location>
        <begin position="15"/>
        <end position="136"/>
    </location>
</feature>
<protein>
    <recommendedName>
        <fullName evidence="6">YbjN domain-containing protein</fullName>
    </recommendedName>
</protein>
<reference evidence="5" key="1">
    <citation type="submission" date="2020-02" db="EMBL/GenBank/DDBJ databases">
        <authorList>
            <person name="Meier V. D."/>
        </authorList>
    </citation>
    <scope>NUCLEOTIDE SEQUENCE</scope>
    <source>
        <strain evidence="5">AVDCRST_MAG06</strain>
    </source>
</reference>
<feature type="domain" description="TY-Chap C-terminal" evidence="4">
    <location>
        <begin position="313"/>
        <end position="390"/>
    </location>
</feature>
<dbReference type="InterPro" id="IPR054342">
    <property type="entry name" value="TY-Chap_C"/>
</dbReference>
<dbReference type="Pfam" id="PF22552">
    <property type="entry name" value="TY-Chap3"/>
    <property type="match status" value="1"/>
</dbReference>
<dbReference type="Pfam" id="PF22554">
    <property type="entry name" value="Chap-C"/>
    <property type="match status" value="1"/>
</dbReference>
<dbReference type="InterPro" id="IPR054343">
    <property type="entry name" value="TY-Chap_M"/>
</dbReference>
<dbReference type="Pfam" id="PF22551">
    <property type="entry name" value="TY-Chap1"/>
    <property type="match status" value="1"/>
</dbReference>
<evidence type="ECO:0008006" key="6">
    <source>
        <dbReference type="Google" id="ProtNLM"/>
    </source>
</evidence>
<evidence type="ECO:0000259" key="2">
    <source>
        <dbReference type="Pfam" id="PF22551"/>
    </source>
</evidence>
<feature type="domain" description="TY-Chap central" evidence="2">
    <location>
        <begin position="167"/>
        <end position="295"/>
    </location>
</feature>